<keyword evidence="7" id="KW-1185">Reference proteome</keyword>
<dbReference type="InterPro" id="IPR036691">
    <property type="entry name" value="Endo/exonu/phosph_ase_sf"/>
</dbReference>
<dbReference type="EMBL" id="KB095905">
    <property type="protein sequence ID" value="ESO10208.1"/>
    <property type="molecule type" value="Genomic_DNA"/>
</dbReference>
<evidence type="ECO:0000313" key="7">
    <source>
        <dbReference type="Proteomes" id="UP000015101"/>
    </source>
</evidence>
<dbReference type="HOGENOM" id="CLU_381852_0_0_1"/>
<protein>
    <submittedName>
        <fullName evidence="5 6">Uncharacterized protein</fullName>
    </submittedName>
</protein>
<dbReference type="InParanoid" id="T1FRY9"/>
<evidence type="ECO:0000313" key="6">
    <source>
        <dbReference type="EnsemblMetazoa" id="HelroP190408"/>
    </source>
</evidence>
<dbReference type="Proteomes" id="UP000015101">
    <property type="component" value="Unassembled WGS sequence"/>
</dbReference>
<feature type="compositionally biased region" description="Basic and acidic residues" evidence="4">
    <location>
        <begin position="701"/>
        <end position="713"/>
    </location>
</feature>
<reference evidence="5 7" key="2">
    <citation type="journal article" date="2013" name="Nature">
        <title>Insights into bilaterian evolution from three spiralian genomes.</title>
        <authorList>
            <person name="Simakov O."/>
            <person name="Marletaz F."/>
            <person name="Cho S.J."/>
            <person name="Edsinger-Gonzales E."/>
            <person name="Havlak P."/>
            <person name="Hellsten U."/>
            <person name="Kuo D.H."/>
            <person name="Larsson T."/>
            <person name="Lv J."/>
            <person name="Arendt D."/>
            <person name="Savage R."/>
            <person name="Osoegawa K."/>
            <person name="de Jong P."/>
            <person name="Grimwood J."/>
            <person name="Chapman J.A."/>
            <person name="Shapiro H."/>
            <person name="Aerts A."/>
            <person name="Otillar R.P."/>
            <person name="Terry A.Y."/>
            <person name="Boore J.L."/>
            <person name="Grigoriev I.V."/>
            <person name="Lindberg D.R."/>
            <person name="Seaver E.C."/>
            <person name="Weisblat D.A."/>
            <person name="Putnam N.H."/>
            <person name="Rokhsar D.S."/>
        </authorList>
    </citation>
    <scope>NUCLEOTIDE SEQUENCE</scope>
</reference>
<evidence type="ECO:0000256" key="4">
    <source>
        <dbReference type="SAM" id="MobiDB-lite"/>
    </source>
</evidence>
<dbReference type="AlphaFoldDB" id="T1FRY9"/>
<dbReference type="eggNOG" id="KOG2008">
    <property type="taxonomic scope" value="Eukaryota"/>
</dbReference>
<dbReference type="Pfam" id="PF05276">
    <property type="entry name" value="SH3BP5"/>
    <property type="match status" value="1"/>
</dbReference>
<dbReference type="GO" id="GO:0035556">
    <property type="term" value="P:intracellular signal transduction"/>
    <property type="evidence" value="ECO:0000318"/>
    <property type="project" value="GO_Central"/>
</dbReference>
<evidence type="ECO:0000256" key="3">
    <source>
        <dbReference type="SAM" id="Coils"/>
    </source>
</evidence>
<proteinExistence type="inferred from homology"/>
<dbReference type="EMBL" id="AMQM01002893">
    <property type="status" value="NOT_ANNOTATED_CDS"/>
    <property type="molecule type" value="Genomic_DNA"/>
</dbReference>
<dbReference type="EnsemblMetazoa" id="HelroT190408">
    <property type="protein sequence ID" value="HelroP190408"/>
    <property type="gene ID" value="HelroG190408"/>
</dbReference>
<dbReference type="OrthoDB" id="446789at2759"/>
<dbReference type="PANTHER" id="PTHR19423:SF1">
    <property type="entry name" value="SH3 DOMAIN-BINDING PROTEIN 5"/>
    <property type="match status" value="1"/>
</dbReference>
<dbReference type="GO" id="GO:0005737">
    <property type="term" value="C:cytoplasm"/>
    <property type="evidence" value="ECO:0000318"/>
    <property type="project" value="GO_Central"/>
</dbReference>
<dbReference type="GO" id="GO:0004860">
    <property type="term" value="F:protein kinase inhibitor activity"/>
    <property type="evidence" value="ECO:0000318"/>
    <property type="project" value="GO_Central"/>
</dbReference>
<reference evidence="6" key="3">
    <citation type="submission" date="2015-06" db="UniProtKB">
        <authorList>
            <consortium name="EnsemblMetazoa"/>
        </authorList>
    </citation>
    <scope>IDENTIFICATION</scope>
</reference>
<feature type="coiled-coil region" evidence="3">
    <location>
        <begin position="17"/>
        <end position="51"/>
    </location>
</feature>
<dbReference type="Gene3D" id="3.60.10.10">
    <property type="entry name" value="Endonuclease/exonuclease/phosphatase"/>
    <property type="match status" value="1"/>
</dbReference>
<evidence type="ECO:0000256" key="1">
    <source>
        <dbReference type="ARBA" id="ARBA00007796"/>
    </source>
</evidence>
<evidence type="ECO:0000256" key="2">
    <source>
        <dbReference type="ARBA" id="ARBA00023054"/>
    </source>
</evidence>
<sequence>MSGDVNVEEDEVLDPRIKDELEALNSAADSINKLENEVQRARSNFRIQKAECVEHLNQLVKKIGKRFIIKARPYYEFLKHVQKLQLETQKVTANYQKANSIYKAAQETVTLAEERLVGDDGDKLAFDAAWQEMLNHANRRFMEAENEKRICESEHQRCSKEFESMQQKLAFMHKDLGRAISKSKPFYETKKKYENKLQAERQNAEDLQLALICCKQKYKMALSGLERISEEIHMQRKVDLSERTPGVGAESDAASDLSDLQSINFGGNLNGHVGEKTDGFDNVHGGFGYGKRNEDGNRILEFAESHWFCLLNTYFRKRLEHLITYKSGPSAMQIDFFAVKQQHRRLFKYVKVIPGESYFLSETSSQVSKDDLADFDSDFGFDEEWGTSGASKVKNNNSSNAADSFLNKISNKFNRSNSLGYLNAAEESRFSISSFSSKDDTSKNFETFGAREGSINKFSRDNHLEGAEYLEEVKDKPSKMFSTEEVDSSSTINNTTFTSVAYLAVSTPIDKSKHLIEGNREGRLAVYRNPPLKPFPHSLHKQQQGSFQNIDTEPLQQLPIQQTYQHQLRVADQSNNLTQHQTCPRQITSNQHPSLEKTFQIAPLDKVNHLNVLQPCDLTSEHSSQLTKKISHPTPVHLQQLQQHEHQYNSSKKHDCLPHTQLLNNLYTYKQKLTSIDKQMEHCYLTDINIADSHQVIKPNSEAEHQKREETNKNKKGLSSEEVFV</sequence>
<dbReference type="STRING" id="6412.T1FRY9"/>
<accession>T1FRY9</accession>
<dbReference type="GeneID" id="20211586"/>
<comment type="similarity">
    <text evidence="1">Belongs to the SH3BP5 family.</text>
</comment>
<keyword evidence="2 3" id="KW-0175">Coiled coil</keyword>
<organism evidence="6 7">
    <name type="scientific">Helobdella robusta</name>
    <name type="common">Californian leech</name>
    <dbReference type="NCBI Taxonomy" id="6412"/>
    <lineage>
        <taxon>Eukaryota</taxon>
        <taxon>Metazoa</taxon>
        <taxon>Spiralia</taxon>
        <taxon>Lophotrochozoa</taxon>
        <taxon>Annelida</taxon>
        <taxon>Clitellata</taxon>
        <taxon>Hirudinea</taxon>
        <taxon>Rhynchobdellida</taxon>
        <taxon>Glossiphoniidae</taxon>
        <taxon>Helobdella</taxon>
    </lineage>
</organism>
<feature type="region of interest" description="Disordered" evidence="4">
    <location>
        <begin position="700"/>
        <end position="725"/>
    </location>
</feature>
<feature type="coiled-coil region" evidence="3">
    <location>
        <begin position="95"/>
        <end position="154"/>
    </location>
</feature>
<reference evidence="7" key="1">
    <citation type="submission" date="2012-12" db="EMBL/GenBank/DDBJ databases">
        <authorList>
            <person name="Hellsten U."/>
            <person name="Grimwood J."/>
            <person name="Chapman J.A."/>
            <person name="Shapiro H."/>
            <person name="Aerts A."/>
            <person name="Otillar R.P."/>
            <person name="Terry A.Y."/>
            <person name="Boore J.L."/>
            <person name="Simakov O."/>
            <person name="Marletaz F."/>
            <person name="Cho S.-J."/>
            <person name="Edsinger-Gonzales E."/>
            <person name="Havlak P."/>
            <person name="Kuo D.-H."/>
            <person name="Larsson T."/>
            <person name="Lv J."/>
            <person name="Arendt D."/>
            <person name="Savage R."/>
            <person name="Osoegawa K."/>
            <person name="de Jong P."/>
            <person name="Lindberg D.R."/>
            <person name="Seaver E.C."/>
            <person name="Weisblat D.A."/>
            <person name="Putnam N.H."/>
            <person name="Grigoriev I.V."/>
            <person name="Rokhsar D.S."/>
        </authorList>
    </citation>
    <scope>NUCLEOTIDE SEQUENCE</scope>
</reference>
<dbReference type="CTD" id="20211586"/>
<name>T1FRY9_HELRO</name>
<dbReference type="PANTHER" id="PTHR19423">
    <property type="entry name" value="SH3 DOMAIN-BINDING PROTEIN 5"/>
    <property type="match status" value="1"/>
</dbReference>
<dbReference type="RefSeq" id="XP_009012022.1">
    <property type="nucleotide sequence ID" value="XM_009013774.1"/>
</dbReference>
<evidence type="ECO:0000313" key="5">
    <source>
        <dbReference type="EMBL" id="ESO10208.1"/>
    </source>
</evidence>
<dbReference type="KEGG" id="hro:HELRODRAFT_190408"/>
<gene>
    <name evidence="6" type="primary">20211586</name>
    <name evidence="5" type="ORF">HELRODRAFT_190408</name>
</gene>
<dbReference type="InterPro" id="IPR007940">
    <property type="entry name" value="SH3BP5"/>
</dbReference>